<dbReference type="GO" id="GO:0046872">
    <property type="term" value="F:metal ion binding"/>
    <property type="evidence" value="ECO:0007669"/>
    <property type="project" value="UniProtKB-KW"/>
</dbReference>
<protein>
    <recommendedName>
        <fullName evidence="3">DDE Tnp4 domain-containing protein</fullName>
    </recommendedName>
</protein>
<keyword evidence="2" id="KW-0479">Metal-binding</keyword>
<evidence type="ECO:0000259" key="3">
    <source>
        <dbReference type="Pfam" id="PF13359"/>
    </source>
</evidence>
<reference evidence="4 5" key="1">
    <citation type="submission" date="2024-03" db="EMBL/GenBank/DDBJ databases">
        <title>The genome assembly and annotation of the cricket Gryllus longicercus Weissman &amp; Gray.</title>
        <authorList>
            <person name="Szrajer S."/>
            <person name="Gray D."/>
            <person name="Ylla G."/>
        </authorList>
    </citation>
    <scope>NUCLEOTIDE SEQUENCE [LARGE SCALE GENOMIC DNA]</scope>
    <source>
        <strain evidence="4">DAG 2021-001</strain>
        <tissue evidence="4">Whole body minus gut</tissue>
    </source>
</reference>
<evidence type="ECO:0000256" key="1">
    <source>
        <dbReference type="ARBA" id="ARBA00001968"/>
    </source>
</evidence>
<proteinExistence type="predicted"/>
<gene>
    <name evidence="4" type="ORF">R5R35_007095</name>
</gene>
<comment type="cofactor">
    <cofactor evidence="1">
        <name>a divalent metal cation</name>
        <dbReference type="ChEBI" id="CHEBI:60240"/>
    </cofactor>
</comment>
<evidence type="ECO:0000313" key="5">
    <source>
        <dbReference type="Proteomes" id="UP001378592"/>
    </source>
</evidence>
<evidence type="ECO:0000313" key="4">
    <source>
        <dbReference type="EMBL" id="KAK7792060.1"/>
    </source>
</evidence>
<dbReference type="InterPro" id="IPR027806">
    <property type="entry name" value="HARBI1_dom"/>
</dbReference>
<accession>A0AAN9V993</accession>
<dbReference type="Proteomes" id="UP001378592">
    <property type="component" value="Unassembled WGS sequence"/>
</dbReference>
<keyword evidence="5" id="KW-1185">Reference proteome</keyword>
<evidence type="ECO:0000256" key="2">
    <source>
        <dbReference type="ARBA" id="ARBA00022723"/>
    </source>
</evidence>
<dbReference type="AlphaFoldDB" id="A0AAN9V993"/>
<sequence length="199" mass="22877">MFRLLLQKGCPILNCWRFIDGTARAICIPTVNQENYYSGHKRKHCLKYQSVLCPDGIIANLLGLFHRRRHDAAMLLDSGLYDQLLQTAVFPDKKYVIYGDSGCPIRQLLFRPFQGRNLSEDQESFNAAMSALRQSAEWGFAKVVNDFAFIDFKKNLKLLLKDVRSVYKTAVLLSNCHFYLYGSQVGRFLTHNPPHLKNV</sequence>
<name>A0AAN9V993_9ORTH</name>
<feature type="domain" description="DDE Tnp4" evidence="3">
    <location>
        <begin position="19"/>
        <end position="175"/>
    </location>
</feature>
<dbReference type="Pfam" id="PF13359">
    <property type="entry name" value="DDE_Tnp_4"/>
    <property type="match status" value="1"/>
</dbReference>
<comment type="caution">
    <text evidence="4">The sequence shown here is derived from an EMBL/GenBank/DDBJ whole genome shotgun (WGS) entry which is preliminary data.</text>
</comment>
<dbReference type="EMBL" id="JAZDUA010000475">
    <property type="protein sequence ID" value="KAK7792060.1"/>
    <property type="molecule type" value="Genomic_DNA"/>
</dbReference>
<organism evidence="4 5">
    <name type="scientific">Gryllus longicercus</name>
    <dbReference type="NCBI Taxonomy" id="2509291"/>
    <lineage>
        <taxon>Eukaryota</taxon>
        <taxon>Metazoa</taxon>
        <taxon>Ecdysozoa</taxon>
        <taxon>Arthropoda</taxon>
        <taxon>Hexapoda</taxon>
        <taxon>Insecta</taxon>
        <taxon>Pterygota</taxon>
        <taxon>Neoptera</taxon>
        <taxon>Polyneoptera</taxon>
        <taxon>Orthoptera</taxon>
        <taxon>Ensifera</taxon>
        <taxon>Gryllidea</taxon>
        <taxon>Grylloidea</taxon>
        <taxon>Gryllidae</taxon>
        <taxon>Gryllinae</taxon>
        <taxon>Gryllus</taxon>
    </lineage>
</organism>